<dbReference type="Pfam" id="PF00023">
    <property type="entry name" value="Ank"/>
    <property type="match status" value="1"/>
</dbReference>
<dbReference type="SUPFAM" id="SSF48403">
    <property type="entry name" value="Ankyrin repeat"/>
    <property type="match status" value="1"/>
</dbReference>
<dbReference type="PANTHER" id="PTHR24198">
    <property type="entry name" value="ANKYRIN REPEAT AND PROTEIN KINASE DOMAIN-CONTAINING PROTEIN"/>
    <property type="match status" value="1"/>
</dbReference>
<feature type="compositionally biased region" description="Polar residues" evidence="4">
    <location>
        <begin position="1"/>
        <end position="10"/>
    </location>
</feature>
<organism evidence="5 6">
    <name type="scientific">Chryseobacterium lathyri</name>
    <dbReference type="NCBI Taxonomy" id="395933"/>
    <lineage>
        <taxon>Bacteria</taxon>
        <taxon>Pseudomonadati</taxon>
        <taxon>Bacteroidota</taxon>
        <taxon>Flavobacteriia</taxon>
        <taxon>Flavobacteriales</taxon>
        <taxon>Weeksellaceae</taxon>
        <taxon>Chryseobacterium group</taxon>
        <taxon>Chryseobacterium</taxon>
    </lineage>
</organism>
<feature type="repeat" description="ANK" evidence="3">
    <location>
        <begin position="68"/>
        <end position="100"/>
    </location>
</feature>
<keyword evidence="1" id="KW-0677">Repeat</keyword>
<evidence type="ECO:0000313" key="6">
    <source>
        <dbReference type="Proteomes" id="UP000321150"/>
    </source>
</evidence>
<dbReference type="Gene3D" id="1.25.40.20">
    <property type="entry name" value="Ankyrin repeat-containing domain"/>
    <property type="match status" value="1"/>
</dbReference>
<dbReference type="PROSITE" id="PS50297">
    <property type="entry name" value="ANK_REP_REGION"/>
    <property type="match status" value="2"/>
</dbReference>
<name>A0A511Y5L7_9FLAO</name>
<dbReference type="OrthoDB" id="1239122at2"/>
<dbReference type="AlphaFoldDB" id="A0A511Y5L7"/>
<dbReference type="Proteomes" id="UP000321150">
    <property type="component" value="Unassembled WGS sequence"/>
</dbReference>
<accession>A0A511Y5L7</accession>
<dbReference type="EMBL" id="BJYI01000002">
    <property type="protein sequence ID" value="GEN70484.1"/>
    <property type="molecule type" value="Genomic_DNA"/>
</dbReference>
<proteinExistence type="predicted"/>
<dbReference type="PANTHER" id="PTHR24198:SF194">
    <property type="entry name" value="INVERSIN-A"/>
    <property type="match status" value="1"/>
</dbReference>
<dbReference type="PROSITE" id="PS50088">
    <property type="entry name" value="ANK_REPEAT"/>
    <property type="match status" value="2"/>
</dbReference>
<dbReference type="SMART" id="SM00248">
    <property type="entry name" value="ANK"/>
    <property type="match status" value="3"/>
</dbReference>
<feature type="region of interest" description="Disordered" evidence="4">
    <location>
        <begin position="1"/>
        <end position="24"/>
    </location>
</feature>
<evidence type="ECO:0000256" key="2">
    <source>
        <dbReference type="ARBA" id="ARBA00023043"/>
    </source>
</evidence>
<evidence type="ECO:0000256" key="1">
    <source>
        <dbReference type="ARBA" id="ARBA00022737"/>
    </source>
</evidence>
<protein>
    <submittedName>
        <fullName evidence="5">Uncharacterized protein</fullName>
    </submittedName>
</protein>
<keyword evidence="2 3" id="KW-0040">ANK repeat</keyword>
<evidence type="ECO:0000256" key="3">
    <source>
        <dbReference type="PROSITE-ProRule" id="PRU00023"/>
    </source>
</evidence>
<comment type="caution">
    <text evidence="5">The sequence shown here is derived from an EMBL/GenBank/DDBJ whole genome shotgun (WGS) entry which is preliminary data.</text>
</comment>
<evidence type="ECO:0000256" key="4">
    <source>
        <dbReference type="SAM" id="MobiDB-lite"/>
    </source>
</evidence>
<sequence>MTLNNCSDSVLRSRKNVNRRNLPPGKLFEGPQLKAAQSIFDENNVELTNVIKAHPEIINQLSDKEEDNGYTLLHYAALLENMKAMEALLQNGADPNIIMPQGLPVKHAVALNDYNMLDLLLKYHATLNPAVGVNPLSDAMVLGDENVERKMINYLLEHGADINHVSYNGGNIMEDATRDDLDLASYFLEKGGQPVIAGTNLSPMANYIQYKEKQKNERSLPDSPYYQKLLALKKQLTEKYNVQFPYQKDTIEEAKLRIKLYENLSPKDKISVNFKKNYGENRYQEDLTIVKGK</sequence>
<dbReference type="InterPro" id="IPR036770">
    <property type="entry name" value="Ankyrin_rpt-contain_sf"/>
</dbReference>
<gene>
    <name evidence="5" type="ORF">CLA01_05560</name>
</gene>
<reference evidence="5 6" key="1">
    <citation type="submission" date="2019-07" db="EMBL/GenBank/DDBJ databases">
        <title>Whole genome shotgun sequence of Chryseobacterium lathyri NBRC 105250.</title>
        <authorList>
            <person name="Hosoyama A."/>
            <person name="Uohara A."/>
            <person name="Ohji S."/>
            <person name="Ichikawa N."/>
        </authorList>
    </citation>
    <scope>NUCLEOTIDE SEQUENCE [LARGE SCALE GENOMIC DNA]</scope>
    <source>
        <strain evidence="5 6">NBRC 105250</strain>
    </source>
</reference>
<feature type="repeat" description="ANK" evidence="3">
    <location>
        <begin position="131"/>
        <end position="167"/>
    </location>
</feature>
<evidence type="ECO:0000313" key="5">
    <source>
        <dbReference type="EMBL" id="GEN70484.1"/>
    </source>
</evidence>
<dbReference type="InterPro" id="IPR002110">
    <property type="entry name" value="Ankyrin_rpt"/>
</dbReference>